<evidence type="ECO:0000256" key="1">
    <source>
        <dbReference type="SAM" id="MobiDB-lite"/>
    </source>
</evidence>
<proteinExistence type="predicted"/>
<reference evidence="2" key="1">
    <citation type="submission" date="2023-10" db="EMBL/GenBank/DDBJ databases">
        <authorList>
            <person name="Chen Y."/>
            <person name="Shah S."/>
            <person name="Dougan E. K."/>
            <person name="Thang M."/>
            <person name="Chan C."/>
        </authorList>
    </citation>
    <scope>NUCLEOTIDE SEQUENCE [LARGE SCALE GENOMIC DNA]</scope>
</reference>
<keyword evidence="3" id="KW-1185">Reference proteome</keyword>
<dbReference type="EMBL" id="CAUYUJ010010058">
    <property type="protein sequence ID" value="CAK0828466.1"/>
    <property type="molecule type" value="Genomic_DNA"/>
</dbReference>
<feature type="region of interest" description="Disordered" evidence="1">
    <location>
        <begin position="1"/>
        <end position="113"/>
    </location>
</feature>
<feature type="compositionally biased region" description="Low complexity" evidence="1">
    <location>
        <begin position="29"/>
        <end position="49"/>
    </location>
</feature>
<organism evidence="2 3">
    <name type="scientific">Prorocentrum cordatum</name>
    <dbReference type="NCBI Taxonomy" id="2364126"/>
    <lineage>
        <taxon>Eukaryota</taxon>
        <taxon>Sar</taxon>
        <taxon>Alveolata</taxon>
        <taxon>Dinophyceae</taxon>
        <taxon>Prorocentrales</taxon>
        <taxon>Prorocentraceae</taxon>
        <taxon>Prorocentrum</taxon>
    </lineage>
</organism>
<gene>
    <name evidence="2" type="ORF">PCOR1329_LOCUS27675</name>
</gene>
<feature type="non-terminal residue" evidence="2">
    <location>
        <position position="1"/>
    </location>
</feature>
<evidence type="ECO:0000313" key="2">
    <source>
        <dbReference type="EMBL" id="CAK0828466.1"/>
    </source>
</evidence>
<name>A0ABN9SEY8_9DINO</name>
<feature type="compositionally biased region" description="Polar residues" evidence="1">
    <location>
        <begin position="55"/>
        <end position="71"/>
    </location>
</feature>
<feature type="compositionally biased region" description="Acidic residues" evidence="1">
    <location>
        <begin position="72"/>
        <end position="84"/>
    </location>
</feature>
<dbReference type="Proteomes" id="UP001189429">
    <property type="component" value="Unassembled WGS sequence"/>
</dbReference>
<feature type="compositionally biased region" description="Basic and acidic residues" evidence="1">
    <location>
        <begin position="14"/>
        <end position="25"/>
    </location>
</feature>
<sequence>VVRFVADDAAGGDQHAEASAARREPSPAPAEMAPCSRAPRRTTAPRPEAWGGPSEASSLAGSGCSHGSPSTESDEDSDAGEVAEESVFAKAAQRRRTRRSVTANHGSGLPAHTLPAMATSRLLARRRGFLDAVTGGAQTA</sequence>
<evidence type="ECO:0000313" key="3">
    <source>
        <dbReference type="Proteomes" id="UP001189429"/>
    </source>
</evidence>
<comment type="caution">
    <text evidence="2">The sequence shown here is derived from an EMBL/GenBank/DDBJ whole genome shotgun (WGS) entry which is preliminary data.</text>
</comment>
<protein>
    <submittedName>
        <fullName evidence="2">Uncharacterized protein</fullName>
    </submittedName>
</protein>
<accession>A0ABN9SEY8</accession>